<dbReference type="Pfam" id="PF09949">
    <property type="entry name" value="APP1_cat"/>
    <property type="match status" value="1"/>
</dbReference>
<dbReference type="CDD" id="cd03192">
    <property type="entry name" value="GST_C_Sigma_like"/>
    <property type="match status" value="1"/>
</dbReference>
<comment type="caution">
    <text evidence="3">The sequence shown here is derived from an EMBL/GenBank/DDBJ whole genome shotgun (WGS) entry which is preliminary data.</text>
</comment>
<dbReference type="PANTHER" id="PTHR28208:SF1">
    <property type="entry name" value="FILAMENT ORGANIZATION PROTEIN APP1-LIKE, PUTATIVE (AFU_ORTHOLOGUE AFUA_1G06650)-RELATED"/>
    <property type="match status" value="1"/>
</dbReference>
<dbReference type="Pfam" id="PF14497">
    <property type="entry name" value="GST_C_3"/>
    <property type="match status" value="1"/>
</dbReference>
<feature type="domain" description="GST N-terminal" evidence="1">
    <location>
        <begin position="476"/>
        <end position="564"/>
    </location>
</feature>
<dbReference type="InterPro" id="IPR036282">
    <property type="entry name" value="Glutathione-S-Trfase_C_sf"/>
</dbReference>
<evidence type="ECO:0008006" key="5">
    <source>
        <dbReference type="Google" id="ProtNLM"/>
    </source>
</evidence>
<dbReference type="InterPro" id="IPR004046">
    <property type="entry name" value="GST_C"/>
</dbReference>
<evidence type="ECO:0000313" key="4">
    <source>
        <dbReference type="Proteomes" id="UP001285441"/>
    </source>
</evidence>
<dbReference type="InterPro" id="IPR010987">
    <property type="entry name" value="Glutathione-S-Trfase_C-like"/>
</dbReference>
<protein>
    <recommendedName>
        <fullName evidence="5">Glutathione S-transferase</fullName>
    </recommendedName>
</protein>
<dbReference type="InterPro" id="IPR004045">
    <property type="entry name" value="Glutathione_S-Trfase_N"/>
</dbReference>
<reference evidence="3" key="1">
    <citation type="journal article" date="2023" name="Mol. Phylogenet. Evol.">
        <title>Genome-scale phylogeny and comparative genomics of the fungal order Sordariales.</title>
        <authorList>
            <person name="Hensen N."/>
            <person name="Bonometti L."/>
            <person name="Westerberg I."/>
            <person name="Brannstrom I.O."/>
            <person name="Guillou S."/>
            <person name="Cros-Aarteil S."/>
            <person name="Calhoun S."/>
            <person name="Haridas S."/>
            <person name="Kuo A."/>
            <person name="Mondo S."/>
            <person name="Pangilinan J."/>
            <person name="Riley R."/>
            <person name="LaButti K."/>
            <person name="Andreopoulos B."/>
            <person name="Lipzen A."/>
            <person name="Chen C."/>
            <person name="Yan M."/>
            <person name="Daum C."/>
            <person name="Ng V."/>
            <person name="Clum A."/>
            <person name="Steindorff A."/>
            <person name="Ohm R.A."/>
            <person name="Martin F."/>
            <person name="Silar P."/>
            <person name="Natvig D.O."/>
            <person name="Lalanne C."/>
            <person name="Gautier V."/>
            <person name="Ament-Velasquez S.L."/>
            <person name="Kruys A."/>
            <person name="Hutchinson M.I."/>
            <person name="Powell A.J."/>
            <person name="Barry K."/>
            <person name="Miller A.N."/>
            <person name="Grigoriev I.V."/>
            <person name="Debuchy R."/>
            <person name="Gladieux P."/>
            <person name="Hiltunen Thoren M."/>
            <person name="Johannesson H."/>
        </authorList>
    </citation>
    <scope>NUCLEOTIDE SEQUENCE</scope>
    <source>
        <strain evidence="3">CBS 232.78</strain>
    </source>
</reference>
<gene>
    <name evidence="3" type="ORF">B0H63DRAFT_525835</name>
</gene>
<proteinExistence type="predicted"/>
<dbReference type="InterPro" id="IPR036249">
    <property type="entry name" value="Thioredoxin-like_sf"/>
</dbReference>
<dbReference type="Gene3D" id="3.40.30.10">
    <property type="entry name" value="Glutaredoxin"/>
    <property type="match status" value="1"/>
</dbReference>
<dbReference type="FunFam" id="1.20.1050.10:FF:000051">
    <property type="entry name" value="Glutathione S-transferase"/>
    <property type="match status" value="1"/>
</dbReference>
<dbReference type="PANTHER" id="PTHR28208">
    <property type="entry name" value="PHOSPHATIDATE PHOSPHATASE APP1"/>
    <property type="match status" value="1"/>
</dbReference>
<sequence>MSSPPSHPGFDIASLENSTRSERGFGDIEAGLASISNAKTLGYGKLSDLLSYLGSKNPLPAPITKKDAVWLLDNVAFRGPDGAWQAEFVAAVFDSQPSAKVVDAVGDISRLVGLAKGSKDEKTIERRIIPFLMDIRPGRQVKVEFNGATELKLGPGGRNGISSDIKKLPDVPSGSVVRSTAAVPAGAEGLLEMKTVFAEPDGWAVISDIDDTIKITQTSDPIGILRSTFVSEPTPVAGMPALYNYLQSLVTPSAPFFYLSASPYNLYPFLREFMDSHFPHGELILRDSSWMTIPGLLSNLTLGTEDYKVDRMTKVHGWLPKRKMILIGDSTQKDPESYGKICKTFPGWVKLILIRKVTDIAAVGTQTKNEPQRFEKAFEGVPRDMWFVFEEPTECQPMLERVAHLHSPQPPHLNPSAFGAGKLMARGLQLRNSYRTFFTIPAHLSRHSIAGPLTGSRSLMASPIPAKRQRSPKDVPYYLIYWPGLPGRGEHIRLVLEEAGAEYTDTAHLDGGIDEVLAHIDGKGPDNGINPPILAPPILKHGDLLINQTPNILLYLGKRLGLVPDPEDNPDGLYRVNELALTMLDGLSNEPHDCHHPIATGLYYEDQKEESKRKAEDYVKTRLPKFLSYFEKVLSSKASGDGPWLYAGMLTYADIVLFQCVDGVKFMFPKATKKLEREGKHSKVFALHEAVKERPRIKAYLESSRRQQYSNGIYRYYKELDFEG</sequence>
<dbReference type="EMBL" id="JAULSW010000006">
    <property type="protein sequence ID" value="KAK3378618.1"/>
    <property type="molecule type" value="Genomic_DNA"/>
</dbReference>
<organism evidence="3 4">
    <name type="scientific">Podospora didyma</name>
    <dbReference type="NCBI Taxonomy" id="330526"/>
    <lineage>
        <taxon>Eukaryota</taxon>
        <taxon>Fungi</taxon>
        <taxon>Dikarya</taxon>
        <taxon>Ascomycota</taxon>
        <taxon>Pezizomycotina</taxon>
        <taxon>Sordariomycetes</taxon>
        <taxon>Sordariomycetidae</taxon>
        <taxon>Sordariales</taxon>
        <taxon>Podosporaceae</taxon>
        <taxon>Podospora</taxon>
    </lineage>
</organism>
<evidence type="ECO:0000259" key="2">
    <source>
        <dbReference type="PROSITE" id="PS50405"/>
    </source>
</evidence>
<accession>A0AAE0KLE9</accession>
<feature type="domain" description="GST C-terminal" evidence="2">
    <location>
        <begin position="577"/>
        <end position="710"/>
    </location>
</feature>
<name>A0AAE0KLE9_9PEZI</name>
<dbReference type="PROSITE" id="PS50404">
    <property type="entry name" value="GST_NTER"/>
    <property type="match status" value="1"/>
</dbReference>
<dbReference type="InterPro" id="IPR052935">
    <property type="entry name" value="Mg2+_PAP"/>
</dbReference>
<evidence type="ECO:0000259" key="1">
    <source>
        <dbReference type="PROSITE" id="PS50404"/>
    </source>
</evidence>
<dbReference type="SUPFAM" id="SSF47616">
    <property type="entry name" value="GST C-terminal domain-like"/>
    <property type="match status" value="1"/>
</dbReference>
<keyword evidence="4" id="KW-1185">Reference proteome</keyword>
<dbReference type="PROSITE" id="PS50405">
    <property type="entry name" value="GST_CTER"/>
    <property type="match status" value="1"/>
</dbReference>
<dbReference type="SUPFAM" id="SSF52833">
    <property type="entry name" value="Thioredoxin-like"/>
    <property type="match status" value="1"/>
</dbReference>
<reference evidence="3" key="2">
    <citation type="submission" date="2023-06" db="EMBL/GenBank/DDBJ databases">
        <authorList>
            <consortium name="Lawrence Berkeley National Laboratory"/>
            <person name="Haridas S."/>
            <person name="Hensen N."/>
            <person name="Bonometti L."/>
            <person name="Westerberg I."/>
            <person name="Brannstrom I.O."/>
            <person name="Guillou S."/>
            <person name="Cros-Aarteil S."/>
            <person name="Calhoun S."/>
            <person name="Kuo A."/>
            <person name="Mondo S."/>
            <person name="Pangilinan J."/>
            <person name="Riley R."/>
            <person name="LaButti K."/>
            <person name="Andreopoulos B."/>
            <person name="Lipzen A."/>
            <person name="Chen C."/>
            <person name="Yanf M."/>
            <person name="Daum C."/>
            <person name="Ng V."/>
            <person name="Clum A."/>
            <person name="Steindorff A."/>
            <person name="Ohm R."/>
            <person name="Martin F."/>
            <person name="Silar P."/>
            <person name="Natvig D."/>
            <person name="Lalanne C."/>
            <person name="Gautier V."/>
            <person name="Ament-velasquez S.L."/>
            <person name="Kruys A."/>
            <person name="Hutchinson M.I."/>
            <person name="Powell A.J."/>
            <person name="Barry K."/>
            <person name="Miller A.N."/>
            <person name="Grigoriev I.V."/>
            <person name="Debuchy R."/>
            <person name="Gladieux P."/>
            <person name="Thoren M.H."/>
            <person name="Johannesson H."/>
        </authorList>
    </citation>
    <scope>NUCLEOTIDE SEQUENCE</scope>
    <source>
        <strain evidence="3">CBS 232.78</strain>
    </source>
</reference>
<dbReference type="AlphaFoldDB" id="A0AAE0KLE9"/>
<dbReference type="Gene3D" id="1.20.1050.10">
    <property type="match status" value="1"/>
</dbReference>
<dbReference type="Proteomes" id="UP001285441">
    <property type="component" value="Unassembled WGS sequence"/>
</dbReference>
<dbReference type="InterPro" id="IPR019236">
    <property type="entry name" value="APP1_cat"/>
</dbReference>
<dbReference type="GO" id="GO:0030479">
    <property type="term" value="C:actin cortical patch"/>
    <property type="evidence" value="ECO:0007669"/>
    <property type="project" value="TreeGrafter"/>
</dbReference>
<evidence type="ECO:0000313" key="3">
    <source>
        <dbReference type="EMBL" id="KAK3378618.1"/>
    </source>
</evidence>
<dbReference type="GO" id="GO:0008195">
    <property type="term" value="F:phosphatidate phosphatase activity"/>
    <property type="evidence" value="ECO:0007669"/>
    <property type="project" value="InterPro"/>
</dbReference>